<reference evidence="2" key="1">
    <citation type="submission" date="2016-11" db="EMBL/GenBank/DDBJ databases">
        <authorList>
            <person name="Varghese N."/>
            <person name="Submissions S."/>
        </authorList>
    </citation>
    <scope>NUCLEOTIDE SEQUENCE [LARGE SCALE GENOMIC DNA]</scope>
    <source>
        <strain evidence="2">DSM 24724</strain>
    </source>
</reference>
<organism evidence="1 2">
    <name type="scientific">Flavobacterium chilense</name>
    <dbReference type="NCBI Taxonomy" id="946677"/>
    <lineage>
        <taxon>Bacteria</taxon>
        <taxon>Pseudomonadati</taxon>
        <taxon>Bacteroidota</taxon>
        <taxon>Flavobacteriia</taxon>
        <taxon>Flavobacteriales</taxon>
        <taxon>Flavobacteriaceae</taxon>
        <taxon>Flavobacterium</taxon>
    </lineage>
</organism>
<dbReference type="Proteomes" id="UP000184028">
    <property type="component" value="Unassembled WGS sequence"/>
</dbReference>
<evidence type="ECO:0000313" key="1">
    <source>
        <dbReference type="EMBL" id="SHL86484.1"/>
    </source>
</evidence>
<dbReference type="AlphaFoldDB" id="A0A1M7E411"/>
<protein>
    <submittedName>
        <fullName evidence="1">Uncharacterized protein</fullName>
    </submittedName>
</protein>
<name>A0A1M7E411_9FLAO</name>
<accession>A0A1M7E411</accession>
<dbReference type="EMBL" id="FRBT01000002">
    <property type="protein sequence ID" value="SHL86484.1"/>
    <property type="molecule type" value="Genomic_DNA"/>
</dbReference>
<sequence>MNLYHLYGKKAIFYVVKTPLNQRLLKINVKTLDNAYLTIVYLHTIKSQGFR</sequence>
<evidence type="ECO:0000313" key="2">
    <source>
        <dbReference type="Proteomes" id="UP000184028"/>
    </source>
</evidence>
<keyword evidence="2" id="KW-1185">Reference proteome</keyword>
<dbReference type="STRING" id="946677.SAMN05444484_102857"/>
<proteinExistence type="predicted"/>
<gene>
    <name evidence="1" type="ORF">SAMN05444484_102857</name>
</gene>